<keyword evidence="7" id="KW-0274">FAD</keyword>
<dbReference type="Pfam" id="PF02424">
    <property type="entry name" value="ApbE"/>
    <property type="match status" value="1"/>
</dbReference>
<evidence type="ECO:0000256" key="11">
    <source>
        <dbReference type="SAM" id="MobiDB-lite"/>
    </source>
</evidence>
<proteinExistence type="predicted"/>
<dbReference type="EC" id="2.7.1.180" evidence="2"/>
<feature type="region of interest" description="Disordered" evidence="11">
    <location>
        <begin position="328"/>
        <end position="357"/>
    </location>
</feature>
<keyword evidence="4" id="KW-0285">Flavoprotein</keyword>
<feature type="region of interest" description="Disordered" evidence="11">
    <location>
        <begin position="144"/>
        <end position="164"/>
    </location>
</feature>
<evidence type="ECO:0000256" key="7">
    <source>
        <dbReference type="ARBA" id="ARBA00022827"/>
    </source>
</evidence>
<evidence type="ECO:0000256" key="1">
    <source>
        <dbReference type="ARBA" id="ARBA00001946"/>
    </source>
</evidence>
<evidence type="ECO:0000256" key="10">
    <source>
        <dbReference type="ARBA" id="ARBA00048540"/>
    </source>
</evidence>
<evidence type="ECO:0000313" key="13">
    <source>
        <dbReference type="Proteomes" id="UP001612915"/>
    </source>
</evidence>
<dbReference type="PANTHER" id="PTHR30040">
    <property type="entry name" value="THIAMINE BIOSYNTHESIS LIPOPROTEIN APBE"/>
    <property type="match status" value="1"/>
</dbReference>
<dbReference type="Gene3D" id="3.10.520.10">
    <property type="entry name" value="ApbE-like domains"/>
    <property type="match status" value="1"/>
</dbReference>
<evidence type="ECO:0000256" key="3">
    <source>
        <dbReference type="ARBA" id="ARBA00016337"/>
    </source>
</evidence>
<comment type="catalytic activity">
    <reaction evidence="10">
        <text>L-threonyl-[protein] + FAD = FMN-L-threonyl-[protein] + AMP + H(+)</text>
        <dbReference type="Rhea" id="RHEA:36847"/>
        <dbReference type="Rhea" id="RHEA-COMP:11060"/>
        <dbReference type="Rhea" id="RHEA-COMP:11061"/>
        <dbReference type="ChEBI" id="CHEBI:15378"/>
        <dbReference type="ChEBI" id="CHEBI:30013"/>
        <dbReference type="ChEBI" id="CHEBI:57692"/>
        <dbReference type="ChEBI" id="CHEBI:74257"/>
        <dbReference type="ChEBI" id="CHEBI:456215"/>
        <dbReference type="EC" id="2.7.1.180"/>
    </reaction>
</comment>
<dbReference type="Proteomes" id="UP001612915">
    <property type="component" value="Unassembled WGS sequence"/>
</dbReference>
<dbReference type="InterPro" id="IPR003374">
    <property type="entry name" value="ApbE-like_sf"/>
</dbReference>
<keyword evidence="13" id="KW-1185">Reference proteome</keyword>
<keyword evidence="8" id="KW-0460">Magnesium</keyword>
<keyword evidence="5 12" id="KW-0808">Transferase</keyword>
<evidence type="ECO:0000313" key="12">
    <source>
        <dbReference type="EMBL" id="MFI7586035.1"/>
    </source>
</evidence>
<protein>
    <recommendedName>
        <fullName evidence="3">FAD:protein FMN transferase</fullName>
        <ecNumber evidence="2">2.7.1.180</ecNumber>
    </recommendedName>
    <alternativeName>
        <fullName evidence="9">Flavin transferase</fullName>
    </alternativeName>
</protein>
<evidence type="ECO:0000256" key="4">
    <source>
        <dbReference type="ARBA" id="ARBA00022630"/>
    </source>
</evidence>
<dbReference type="PANTHER" id="PTHR30040:SF2">
    <property type="entry name" value="FAD:PROTEIN FMN TRANSFERASE"/>
    <property type="match status" value="1"/>
</dbReference>
<evidence type="ECO:0000256" key="2">
    <source>
        <dbReference type="ARBA" id="ARBA00011955"/>
    </source>
</evidence>
<comment type="cofactor">
    <cofactor evidence="1">
        <name>Mg(2+)</name>
        <dbReference type="ChEBI" id="CHEBI:18420"/>
    </cofactor>
</comment>
<keyword evidence="6" id="KW-0479">Metal-binding</keyword>
<dbReference type="RefSeq" id="WP_398274967.1">
    <property type="nucleotide sequence ID" value="NZ_JBITLV010000001.1"/>
</dbReference>
<organism evidence="12 13">
    <name type="scientific">Spongisporangium articulatum</name>
    <dbReference type="NCBI Taxonomy" id="3362603"/>
    <lineage>
        <taxon>Bacteria</taxon>
        <taxon>Bacillati</taxon>
        <taxon>Actinomycetota</taxon>
        <taxon>Actinomycetes</taxon>
        <taxon>Kineosporiales</taxon>
        <taxon>Kineosporiaceae</taxon>
        <taxon>Spongisporangium</taxon>
    </lineage>
</organism>
<name>A0ABW8AI54_9ACTN</name>
<gene>
    <name evidence="12" type="ORF">ACIB24_03040</name>
</gene>
<reference evidence="12 13" key="1">
    <citation type="submission" date="2024-10" db="EMBL/GenBank/DDBJ databases">
        <title>The Natural Products Discovery Center: Release of the First 8490 Sequenced Strains for Exploring Actinobacteria Biosynthetic Diversity.</title>
        <authorList>
            <person name="Kalkreuter E."/>
            <person name="Kautsar S.A."/>
            <person name="Yang D."/>
            <person name="Bader C.D."/>
            <person name="Teijaro C.N."/>
            <person name="Fluegel L."/>
            <person name="Davis C.M."/>
            <person name="Simpson J.R."/>
            <person name="Lauterbach L."/>
            <person name="Steele A.D."/>
            <person name="Gui C."/>
            <person name="Meng S."/>
            <person name="Li G."/>
            <person name="Viehrig K."/>
            <person name="Ye F."/>
            <person name="Su P."/>
            <person name="Kiefer A.F."/>
            <person name="Nichols A."/>
            <person name="Cepeda A.J."/>
            <person name="Yan W."/>
            <person name="Fan B."/>
            <person name="Jiang Y."/>
            <person name="Adhikari A."/>
            <person name="Zheng C.-J."/>
            <person name="Schuster L."/>
            <person name="Cowan T.M."/>
            <person name="Smanski M.J."/>
            <person name="Chevrette M.G."/>
            <person name="De Carvalho L.P.S."/>
            <person name="Shen B."/>
        </authorList>
    </citation>
    <scope>NUCLEOTIDE SEQUENCE [LARGE SCALE GENOMIC DNA]</scope>
    <source>
        <strain evidence="12 13">NPDC049639</strain>
    </source>
</reference>
<sequence>MAALHVIDGFARDDAGPGPGAGCPPSTAWTAWGADVQVAVTDPHALRAARRLARRELAAAEKAAYRHRPDAEIHALYRAGGRAITVSPLLTELVAAALATAERTGGDVDPTVAAAVTRLAARGSTVDLRAVPTCAQFPRAAAVSGRGVTPRPPGEHRAAPRSSSGVAGWETVRLAGRRLQVPAGVTLDLTATAKAFSCDRAATRIADRLGVGVSVAVGGYVATAGPAPAAGWLVPLDDVTLALPAGTAMAVAHAEGLVDPLTGEQVSSVWSTVMTLGLSCLEAAGHAAAAVVRGPSARAWLTELGVPARMVTVHSDALTVAGWDRHARPIPASDRQNPSHRGVPAPRLANPQRTNLR</sequence>
<dbReference type="SUPFAM" id="SSF143631">
    <property type="entry name" value="ApbE-like"/>
    <property type="match status" value="1"/>
</dbReference>
<evidence type="ECO:0000256" key="8">
    <source>
        <dbReference type="ARBA" id="ARBA00022842"/>
    </source>
</evidence>
<evidence type="ECO:0000256" key="9">
    <source>
        <dbReference type="ARBA" id="ARBA00031306"/>
    </source>
</evidence>
<dbReference type="InterPro" id="IPR024932">
    <property type="entry name" value="ApbE"/>
</dbReference>
<accession>A0ABW8AI54</accession>
<evidence type="ECO:0000256" key="6">
    <source>
        <dbReference type="ARBA" id="ARBA00022723"/>
    </source>
</evidence>
<comment type="caution">
    <text evidence="12">The sequence shown here is derived from an EMBL/GenBank/DDBJ whole genome shotgun (WGS) entry which is preliminary data.</text>
</comment>
<dbReference type="EMBL" id="JBITLV010000001">
    <property type="protein sequence ID" value="MFI7586035.1"/>
    <property type="molecule type" value="Genomic_DNA"/>
</dbReference>
<evidence type="ECO:0000256" key="5">
    <source>
        <dbReference type="ARBA" id="ARBA00022679"/>
    </source>
</evidence>
<dbReference type="GO" id="GO:0016740">
    <property type="term" value="F:transferase activity"/>
    <property type="evidence" value="ECO:0007669"/>
    <property type="project" value="UniProtKB-KW"/>
</dbReference>